<evidence type="ECO:0000313" key="4">
    <source>
        <dbReference type="EMBL" id="OIN53994.1"/>
    </source>
</evidence>
<evidence type="ECO:0000256" key="1">
    <source>
        <dbReference type="ARBA" id="ARBA00006484"/>
    </source>
</evidence>
<evidence type="ECO:0000256" key="2">
    <source>
        <dbReference type="RuleBase" id="RU000363"/>
    </source>
</evidence>
<dbReference type="PRINTS" id="PR00081">
    <property type="entry name" value="GDHRDH"/>
</dbReference>
<dbReference type="Proteomes" id="UP000182179">
    <property type="component" value="Unassembled WGS sequence"/>
</dbReference>
<dbReference type="InterPro" id="IPR050259">
    <property type="entry name" value="SDR"/>
</dbReference>
<dbReference type="PANTHER" id="PTHR42879">
    <property type="entry name" value="3-OXOACYL-(ACYL-CARRIER-PROTEIN) REDUCTASE"/>
    <property type="match status" value="1"/>
</dbReference>
<dbReference type="SMART" id="SM00822">
    <property type="entry name" value="PKS_KR"/>
    <property type="match status" value="1"/>
</dbReference>
<name>A0A1S2V5K2_9PSED</name>
<proteinExistence type="inferred from homology"/>
<reference evidence="4 6" key="1">
    <citation type="submission" date="2016-08" db="EMBL/GenBank/DDBJ databases">
        <title>Draft genome sequence of Pseudomonas costantinii LMG 22119, type strain isolated from cultivated mushroom (Agaricus bisporus) sporophores.</title>
        <authorList>
            <person name="Tambong J.T."/>
        </authorList>
    </citation>
    <scope>NUCLEOTIDE SEQUENCE [LARGE SCALE GENOMIC DNA]</scope>
    <source>
        <strain evidence="4 6">LMG 22119</strain>
    </source>
</reference>
<evidence type="ECO:0000313" key="7">
    <source>
        <dbReference type="Proteomes" id="UP000182179"/>
    </source>
</evidence>
<sequence length="250" mass="26009">MKAVIITGGTRGIGRAIVDEVARQMLAGDPYIAGARLVVTYRSDTRSAEALLQTLRCAGLDADVIEMDLEVPESINTFSSWVADTFESVGVLVNNAGTTHDGSFLSLNDASVDRVLNANLVGTIDLTEQLLPLLRAALPASVVFIASAAGVYGKAGQVPYATTKGGLIGYTQLLARRFGRTGLQVNAVAPGFIATEMVAGLSPVMFEPILNSASLGAMGTSGDVARVVCGLLQPGYIQATTIKVDGGHLR</sequence>
<dbReference type="OrthoDB" id="9793325at2"/>
<reference evidence="5 7" key="2">
    <citation type="submission" date="2016-10" db="EMBL/GenBank/DDBJ databases">
        <authorList>
            <person name="Varghese N."/>
            <person name="Submissions S."/>
        </authorList>
    </citation>
    <scope>NUCLEOTIDE SEQUENCE [LARGE SCALE GENOMIC DNA]</scope>
    <source>
        <strain evidence="5 7">BS2773</strain>
    </source>
</reference>
<dbReference type="Gene3D" id="3.40.50.720">
    <property type="entry name" value="NAD(P)-binding Rossmann-like Domain"/>
    <property type="match status" value="1"/>
</dbReference>
<organism evidence="4 6">
    <name type="scientific">Pseudomonas costantinii</name>
    <dbReference type="NCBI Taxonomy" id="168469"/>
    <lineage>
        <taxon>Bacteria</taxon>
        <taxon>Pseudomonadati</taxon>
        <taxon>Pseudomonadota</taxon>
        <taxon>Gammaproteobacteria</taxon>
        <taxon>Pseudomonadales</taxon>
        <taxon>Pseudomonadaceae</taxon>
        <taxon>Pseudomonas</taxon>
    </lineage>
</organism>
<dbReference type="PROSITE" id="PS00061">
    <property type="entry name" value="ADH_SHORT"/>
    <property type="match status" value="1"/>
</dbReference>
<evidence type="ECO:0000259" key="3">
    <source>
        <dbReference type="SMART" id="SM00822"/>
    </source>
</evidence>
<dbReference type="InterPro" id="IPR020904">
    <property type="entry name" value="Sc_DH/Rdtase_CS"/>
</dbReference>
<dbReference type="Pfam" id="PF00106">
    <property type="entry name" value="adh_short"/>
    <property type="match status" value="1"/>
</dbReference>
<dbReference type="InterPro" id="IPR057326">
    <property type="entry name" value="KR_dom"/>
</dbReference>
<dbReference type="AlphaFoldDB" id="A0A1S2V5K2"/>
<protein>
    <submittedName>
        <fullName evidence="5">3-oxoacyl-[acyl-carrier protein] reductase</fullName>
    </submittedName>
</protein>
<dbReference type="InterPro" id="IPR036291">
    <property type="entry name" value="NAD(P)-bd_dom_sf"/>
</dbReference>
<dbReference type="PRINTS" id="PR00080">
    <property type="entry name" value="SDRFAMILY"/>
</dbReference>
<evidence type="ECO:0000313" key="5">
    <source>
        <dbReference type="EMBL" id="SED17376.1"/>
    </source>
</evidence>
<dbReference type="RefSeq" id="WP_071483330.1">
    <property type="nucleotide sequence ID" value="NZ_FNTS01000002.1"/>
</dbReference>
<dbReference type="PANTHER" id="PTHR42879:SF2">
    <property type="entry name" value="3-OXOACYL-[ACYL-CARRIER-PROTEIN] REDUCTASE FABG"/>
    <property type="match status" value="1"/>
</dbReference>
<dbReference type="GO" id="GO:0032787">
    <property type="term" value="P:monocarboxylic acid metabolic process"/>
    <property type="evidence" value="ECO:0007669"/>
    <property type="project" value="UniProtKB-ARBA"/>
</dbReference>
<dbReference type="EMBL" id="MDDR01000009">
    <property type="protein sequence ID" value="OIN53994.1"/>
    <property type="molecule type" value="Genomic_DNA"/>
</dbReference>
<dbReference type="EMBL" id="FNTS01000002">
    <property type="protein sequence ID" value="SED17376.1"/>
    <property type="molecule type" value="Genomic_DNA"/>
</dbReference>
<dbReference type="Proteomes" id="UP000181661">
    <property type="component" value="Unassembled WGS sequence"/>
</dbReference>
<accession>A0A1S2V5K2</accession>
<comment type="similarity">
    <text evidence="1 2">Belongs to the short-chain dehydrogenases/reductases (SDR) family.</text>
</comment>
<evidence type="ECO:0000313" key="6">
    <source>
        <dbReference type="Proteomes" id="UP000181661"/>
    </source>
</evidence>
<dbReference type="InterPro" id="IPR002347">
    <property type="entry name" value="SDR_fam"/>
</dbReference>
<dbReference type="SUPFAM" id="SSF51735">
    <property type="entry name" value="NAD(P)-binding Rossmann-fold domains"/>
    <property type="match status" value="1"/>
</dbReference>
<feature type="domain" description="Ketoreductase" evidence="3">
    <location>
        <begin position="2"/>
        <end position="191"/>
    </location>
</feature>
<gene>
    <name evidence="4" type="ORF">BFL40_07335</name>
    <name evidence="5" type="ORF">SAMN04515675_0131</name>
</gene>
<keyword evidence="7" id="KW-1185">Reference proteome</keyword>
<comment type="caution">
    <text evidence="4">The sequence shown here is derived from an EMBL/GenBank/DDBJ whole genome shotgun (WGS) entry which is preliminary data.</text>
</comment>